<dbReference type="InterPro" id="IPR036259">
    <property type="entry name" value="MFS_trans_sf"/>
</dbReference>
<dbReference type="RefSeq" id="WP_213411065.1">
    <property type="nucleotide sequence ID" value="NZ_BOVK01000015.1"/>
</dbReference>
<dbReference type="GO" id="GO:0022857">
    <property type="term" value="F:transmembrane transporter activity"/>
    <property type="evidence" value="ECO:0007669"/>
    <property type="project" value="InterPro"/>
</dbReference>
<feature type="domain" description="Major facilitator superfamily (MFS) profile" evidence="7">
    <location>
        <begin position="30"/>
        <end position="411"/>
    </location>
</feature>
<reference evidence="8" key="1">
    <citation type="submission" date="2021-04" db="EMBL/GenBank/DDBJ databases">
        <title>Draft genome sequence of Xylanibacillus composti strain K13.</title>
        <authorList>
            <person name="Uke A."/>
            <person name="Chhe C."/>
            <person name="Baramee S."/>
            <person name="Kosugi A."/>
        </authorList>
    </citation>
    <scope>NUCLEOTIDE SEQUENCE</scope>
    <source>
        <strain evidence="8">K13</strain>
    </source>
</reference>
<feature type="transmembrane region" description="Helical" evidence="6">
    <location>
        <begin position="358"/>
        <end position="377"/>
    </location>
</feature>
<evidence type="ECO:0000313" key="9">
    <source>
        <dbReference type="Proteomes" id="UP000677918"/>
    </source>
</evidence>
<comment type="subcellular location">
    <subcellularLocation>
        <location evidence="1">Cell membrane</location>
        <topology evidence="1">Multi-pass membrane protein</topology>
    </subcellularLocation>
</comment>
<keyword evidence="4 6" id="KW-1133">Transmembrane helix</keyword>
<dbReference type="Pfam" id="PF07690">
    <property type="entry name" value="MFS_1"/>
    <property type="match status" value="1"/>
</dbReference>
<dbReference type="Proteomes" id="UP000677918">
    <property type="component" value="Unassembled WGS sequence"/>
</dbReference>
<keyword evidence="5 6" id="KW-0472">Membrane</keyword>
<dbReference type="InterPro" id="IPR020846">
    <property type="entry name" value="MFS_dom"/>
</dbReference>
<feature type="transmembrane region" description="Helical" evidence="6">
    <location>
        <begin position="92"/>
        <end position="111"/>
    </location>
</feature>
<evidence type="ECO:0000256" key="5">
    <source>
        <dbReference type="ARBA" id="ARBA00023136"/>
    </source>
</evidence>
<feature type="transmembrane region" description="Helical" evidence="6">
    <location>
        <begin position="21"/>
        <end position="40"/>
    </location>
</feature>
<evidence type="ECO:0000259" key="7">
    <source>
        <dbReference type="PROSITE" id="PS50850"/>
    </source>
</evidence>
<sequence>MNTTPSPAPAASQAGEARTATAARPFVFKILIAISLIHLLNDTMQSVIPAVSLILEETMSLTYTQVGLIAFTLNLTAALLQPVIGLYSDARPTPFLLPLGMVFSLLGMLGLSMAPSYAWVIVSVMLVGIGSAVFHPEAARVAFLAAGPRRGLAQSIYQVGGNAGQSLAPILAILIFVPFGQFGAIWFTFAAALAIVFQLMIARWYRNAMQETAVPTKSKKRRAHADAYKGRIRLALLLVILFIFARSWYHAGISSFYPFYLIEKYGMSIERTQVFIFLFAAAGVVGTFIGGPLADWFGRKKVLIASMLGAAPLTVLLPFATPFWSYVLLTLIGLILLSSFSVMVVYAQELIPGKVATASGLTIGLAFGLGAAGSFVWGKLADIIGLENVMLWASWLPLVGLIAFLLPSDAKISEWTKEETA</sequence>
<comment type="caution">
    <text evidence="8">The sequence shown here is derived from an EMBL/GenBank/DDBJ whole genome shotgun (WGS) entry which is preliminary data.</text>
</comment>
<proteinExistence type="predicted"/>
<dbReference type="AlphaFoldDB" id="A0A8J4H2V4"/>
<evidence type="ECO:0000256" key="4">
    <source>
        <dbReference type="ARBA" id="ARBA00022989"/>
    </source>
</evidence>
<dbReference type="PANTHER" id="PTHR43129:SF1">
    <property type="entry name" value="FOSMIDOMYCIN RESISTANCE PROTEIN"/>
    <property type="match status" value="1"/>
</dbReference>
<evidence type="ECO:0000256" key="1">
    <source>
        <dbReference type="ARBA" id="ARBA00004651"/>
    </source>
</evidence>
<evidence type="ECO:0000313" key="8">
    <source>
        <dbReference type="EMBL" id="GIQ68486.1"/>
    </source>
</evidence>
<dbReference type="SUPFAM" id="SSF103473">
    <property type="entry name" value="MFS general substrate transporter"/>
    <property type="match status" value="1"/>
</dbReference>
<organism evidence="8 9">
    <name type="scientific">Xylanibacillus composti</name>
    <dbReference type="NCBI Taxonomy" id="1572762"/>
    <lineage>
        <taxon>Bacteria</taxon>
        <taxon>Bacillati</taxon>
        <taxon>Bacillota</taxon>
        <taxon>Bacilli</taxon>
        <taxon>Bacillales</taxon>
        <taxon>Paenibacillaceae</taxon>
        <taxon>Xylanibacillus</taxon>
    </lineage>
</organism>
<keyword evidence="3 6" id="KW-0812">Transmembrane</keyword>
<feature type="transmembrane region" description="Helical" evidence="6">
    <location>
        <begin position="389"/>
        <end position="407"/>
    </location>
</feature>
<name>A0A8J4H2V4_9BACL</name>
<dbReference type="PROSITE" id="PS00216">
    <property type="entry name" value="SUGAR_TRANSPORT_1"/>
    <property type="match status" value="1"/>
</dbReference>
<protein>
    <submittedName>
        <fullName evidence="8">MFS transporter</fullName>
    </submittedName>
</protein>
<evidence type="ECO:0000256" key="3">
    <source>
        <dbReference type="ARBA" id="ARBA00022692"/>
    </source>
</evidence>
<feature type="transmembrane region" description="Helical" evidence="6">
    <location>
        <begin position="156"/>
        <end position="177"/>
    </location>
</feature>
<dbReference type="Gene3D" id="1.20.1250.20">
    <property type="entry name" value="MFS general substrate transporter like domains"/>
    <property type="match status" value="1"/>
</dbReference>
<dbReference type="InterPro" id="IPR005829">
    <property type="entry name" value="Sugar_transporter_CS"/>
</dbReference>
<dbReference type="CDD" id="cd17478">
    <property type="entry name" value="MFS_FsR"/>
    <property type="match status" value="1"/>
</dbReference>
<keyword evidence="2" id="KW-0813">Transport</keyword>
<evidence type="ECO:0000256" key="2">
    <source>
        <dbReference type="ARBA" id="ARBA00022448"/>
    </source>
</evidence>
<dbReference type="GO" id="GO:0005886">
    <property type="term" value="C:plasma membrane"/>
    <property type="evidence" value="ECO:0007669"/>
    <property type="project" value="UniProtKB-SubCell"/>
</dbReference>
<gene>
    <name evidence="8" type="primary">fsr</name>
    <name evidence="8" type="ORF">XYCOK13_13100</name>
</gene>
<feature type="transmembrane region" description="Helical" evidence="6">
    <location>
        <begin position="60"/>
        <end position="80"/>
    </location>
</feature>
<feature type="transmembrane region" description="Helical" evidence="6">
    <location>
        <begin position="271"/>
        <end position="290"/>
    </location>
</feature>
<dbReference type="EMBL" id="BOVK01000015">
    <property type="protein sequence ID" value="GIQ68486.1"/>
    <property type="molecule type" value="Genomic_DNA"/>
</dbReference>
<accession>A0A8J4H2V4</accession>
<feature type="transmembrane region" description="Helical" evidence="6">
    <location>
        <begin position="326"/>
        <end position="346"/>
    </location>
</feature>
<evidence type="ECO:0000256" key="6">
    <source>
        <dbReference type="SAM" id="Phobius"/>
    </source>
</evidence>
<feature type="transmembrane region" description="Helical" evidence="6">
    <location>
        <begin position="117"/>
        <end position="135"/>
    </location>
</feature>
<feature type="transmembrane region" description="Helical" evidence="6">
    <location>
        <begin position="183"/>
        <end position="202"/>
    </location>
</feature>
<dbReference type="PROSITE" id="PS50850">
    <property type="entry name" value="MFS"/>
    <property type="match status" value="1"/>
</dbReference>
<keyword evidence="9" id="KW-1185">Reference proteome</keyword>
<feature type="transmembrane region" description="Helical" evidence="6">
    <location>
        <begin position="232"/>
        <end position="251"/>
    </location>
</feature>
<dbReference type="InterPro" id="IPR011701">
    <property type="entry name" value="MFS"/>
</dbReference>
<dbReference type="PANTHER" id="PTHR43129">
    <property type="entry name" value="FOSMIDOMYCIN RESISTANCE PROTEIN"/>
    <property type="match status" value="1"/>
</dbReference>